<comment type="subcellular location">
    <subcellularLocation>
        <location evidence="2">Membrane</location>
        <topology evidence="2">Single-pass membrane protein</topology>
    </subcellularLocation>
</comment>
<evidence type="ECO:0000256" key="3">
    <source>
        <dbReference type="ARBA" id="ARBA00005179"/>
    </source>
</evidence>
<evidence type="ECO:0000256" key="14">
    <source>
        <dbReference type="RuleBase" id="RU000461"/>
    </source>
</evidence>
<dbReference type="Pfam" id="PF00067">
    <property type="entry name" value="p450"/>
    <property type="match status" value="1"/>
</dbReference>
<evidence type="ECO:0000256" key="8">
    <source>
        <dbReference type="ARBA" id="ARBA00022989"/>
    </source>
</evidence>
<dbReference type="GO" id="GO:0016705">
    <property type="term" value="F:oxidoreductase activity, acting on paired donors, with incorporation or reduction of molecular oxygen"/>
    <property type="evidence" value="ECO:0007669"/>
    <property type="project" value="InterPro"/>
</dbReference>
<dbReference type="InterPro" id="IPR002401">
    <property type="entry name" value="Cyt_P450_E_grp-I"/>
</dbReference>
<protein>
    <submittedName>
        <fullName evidence="16">Cytochrome P450</fullName>
    </submittedName>
</protein>
<evidence type="ECO:0000256" key="10">
    <source>
        <dbReference type="ARBA" id="ARBA00023004"/>
    </source>
</evidence>
<evidence type="ECO:0000256" key="15">
    <source>
        <dbReference type="SAM" id="Phobius"/>
    </source>
</evidence>
<gene>
    <name evidence="16" type="ORF">OBBRIDRAFT_791739</name>
</gene>
<keyword evidence="10 13" id="KW-0408">Iron</keyword>
<evidence type="ECO:0000256" key="7">
    <source>
        <dbReference type="ARBA" id="ARBA00022723"/>
    </source>
</evidence>
<dbReference type="GO" id="GO:0020037">
    <property type="term" value="F:heme binding"/>
    <property type="evidence" value="ECO:0007669"/>
    <property type="project" value="InterPro"/>
</dbReference>
<reference evidence="16 17" key="1">
    <citation type="submission" date="2016-07" db="EMBL/GenBank/DDBJ databases">
        <title>Draft genome of the white-rot fungus Obba rivulosa 3A-2.</title>
        <authorList>
            <consortium name="DOE Joint Genome Institute"/>
            <person name="Miettinen O."/>
            <person name="Riley R."/>
            <person name="Acob R."/>
            <person name="Barry K."/>
            <person name="Cullen D."/>
            <person name="De Vries R."/>
            <person name="Hainaut M."/>
            <person name="Hatakka A."/>
            <person name="Henrissat B."/>
            <person name="Hilden K."/>
            <person name="Kuo R."/>
            <person name="Labutti K."/>
            <person name="Lipzen A."/>
            <person name="Makela M.R."/>
            <person name="Sandor L."/>
            <person name="Spatafora J.W."/>
            <person name="Grigoriev I.V."/>
            <person name="Hibbett D.S."/>
        </authorList>
    </citation>
    <scope>NUCLEOTIDE SEQUENCE [LARGE SCALE GENOMIC DNA]</scope>
    <source>
        <strain evidence="16 17">3A-2</strain>
    </source>
</reference>
<dbReference type="PROSITE" id="PS00086">
    <property type="entry name" value="CYTOCHROME_P450"/>
    <property type="match status" value="1"/>
</dbReference>
<feature type="transmembrane region" description="Helical" evidence="15">
    <location>
        <begin position="12"/>
        <end position="30"/>
    </location>
</feature>
<dbReference type="PRINTS" id="PR00463">
    <property type="entry name" value="EP450I"/>
</dbReference>
<feature type="binding site" description="axial binding residue" evidence="13">
    <location>
        <position position="440"/>
    </location>
    <ligand>
        <name>heme</name>
        <dbReference type="ChEBI" id="CHEBI:30413"/>
    </ligand>
    <ligandPart>
        <name>Fe</name>
        <dbReference type="ChEBI" id="CHEBI:18248"/>
    </ligandPart>
</feature>
<keyword evidence="12 15" id="KW-0472">Membrane</keyword>
<dbReference type="InterPro" id="IPR050364">
    <property type="entry name" value="Cytochrome_P450_fung"/>
</dbReference>
<name>A0A8E2DN36_9APHY</name>
<proteinExistence type="inferred from homology"/>
<dbReference type="InterPro" id="IPR036396">
    <property type="entry name" value="Cyt_P450_sf"/>
</dbReference>
<dbReference type="Gene3D" id="1.10.630.10">
    <property type="entry name" value="Cytochrome P450"/>
    <property type="match status" value="1"/>
</dbReference>
<accession>A0A8E2DN36</accession>
<evidence type="ECO:0000256" key="5">
    <source>
        <dbReference type="ARBA" id="ARBA00022617"/>
    </source>
</evidence>
<evidence type="ECO:0000256" key="11">
    <source>
        <dbReference type="ARBA" id="ARBA00023033"/>
    </source>
</evidence>
<keyword evidence="9 14" id="KW-0560">Oxidoreductase</keyword>
<evidence type="ECO:0000256" key="4">
    <source>
        <dbReference type="ARBA" id="ARBA00010617"/>
    </source>
</evidence>
<sequence>MLDNILGYNRTTWATGILILFVSYVLLRYLRAASRRILPCPPGPPMRPFIGNIMDIRVDKPWLKLTDYKYKYGDLVYFQGLGQSMLVLNSLQAMTDLLEKRASKYSDRPIFIFGNELMGLNRYLTFCDYNDEWRAQRKLAHTALSPTAVKGYHVMQEDSAAIFARDLLRAPENFNPLMRLTSSKIILAITYGIPMDTPEDKYITQIEELAKVGVKAVMPGTYLVDLLPILKYAPSWVPFQREAKWAWDMTELAIARPFEYVKRELEAGTAPPSFVQQLLTDPLDDIADFERRVKWAAGSMYGAGAESTYVTVIIFFLVMALYPDKQRIAQAEVDRIVGTDRLPTIEDRSCLPYVNALIKETMRWHPIMPLGVAHRSSEDDEYEGYFIPKSTVVIPNVWSIAFEPNEKYEPQAFLPERFLDPSHPTVDPSMWMFGFGRRICPGSVLAENSIFITIATLLASFDISLPDTGELKPQFSSFQISYPEPFDCRIVPRSGLKASIIEARAAQSTI</sequence>
<dbReference type="EMBL" id="KV722376">
    <property type="protein sequence ID" value="OCH91989.1"/>
    <property type="molecule type" value="Genomic_DNA"/>
</dbReference>
<keyword evidence="5 13" id="KW-0349">Heme</keyword>
<dbReference type="OrthoDB" id="2789670at2759"/>
<keyword evidence="6 15" id="KW-0812">Transmembrane</keyword>
<keyword evidence="7 13" id="KW-0479">Metal-binding</keyword>
<dbReference type="PRINTS" id="PR00385">
    <property type="entry name" value="P450"/>
</dbReference>
<comment type="cofactor">
    <cofactor evidence="1 13">
        <name>heme</name>
        <dbReference type="ChEBI" id="CHEBI:30413"/>
    </cofactor>
</comment>
<evidence type="ECO:0000256" key="6">
    <source>
        <dbReference type="ARBA" id="ARBA00022692"/>
    </source>
</evidence>
<dbReference type="PANTHER" id="PTHR46300:SF7">
    <property type="entry name" value="P450, PUTATIVE (EUROFUNG)-RELATED"/>
    <property type="match status" value="1"/>
</dbReference>
<dbReference type="InterPro" id="IPR001128">
    <property type="entry name" value="Cyt_P450"/>
</dbReference>
<keyword evidence="17" id="KW-1185">Reference proteome</keyword>
<evidence type="ECO:0000313" key="16">
    <source>
        <dbReference type="EMBL" id="OCH91989.1"/>
    </source>
</evidence>
<evidence type="ECO:0000256" key="12">
    <source>
        <dbReference type="ARBA" id="ARBA00023136"/>
    </source>
</evidence>
<evidence type="ECO:0000313" key="17">
    <source>
        <dbReference type="Proteomes" id="UP000250043"/>
    </source>
</evidence>
<dbReference type="AlphaFoldDB" id="A0A8E2DN36"/>
<keyword evidence="11 14" id="KW-0503">Monooxygenase</keyword>
<dbReference type="SUPFAM" id="SSF48264">
    <property type="entry name" value="Cytochrome P450"/>
    <property type="match status" value="1"/>
</dbReference>
<evidence type="ECO:0000256" key="2">
    <source>
        <dbReference type="ARBA" id="ARBA00004167"/>
    </source>
</evidence>
<dbReference type="Proteomes" id="UP000250043">
    <property type="component" value="Unassembled WGS sequence"/>
</dbReference>
<dbReference type="PANTHER" id="PTHR46300">
    <property type="entry name" value="P450, PUTATIVE (EUROFUNG)-RELATED-RELATED"/>
    <property type="match status" value="1"/>
</dbReference>
<dbReference type="GO" id="GO:0016020">
    <property type="term" value="C:membrane"/>
    <property type="evidence" value="ECO:0007669"/>
    <property type="project" value="UniProtKB-SubCell"/>
</dbReference>
<feature type="transmembrane region" description="Helical" evidence="15">
    <location>
        <begin position="301"/>
        <end position="322"/>
    </location>
</feature>
<dbReference type="InterPro" id="IPR017972">
    <property type="entry name" value="Cyt_P450_CS"/>
</dbReference>
<comment type="pathway">
    <text evidence="3">Secondary metabolite biosynthesis.</text>
</comment>
<keyword evidence="8 15" id="KW-1133">Transmembrane helix</keyword>
<evidence type="ECO:0000256" key="1">
    <source>
        <dbReference type="ARBA" id="ARBA00001971"/>
    </source>
</evidence>
<evidence type="ECO:0000256" key="13">
    <source>
        <dbReference type="PIRSR" id="PIRSR602401-1"/>
    </source>
</evidence>
<dbReference type="GO" id="GO:0004497">
    <property type="term" value="F:monooxygenase activity"/>
    <property type="evidence" value="ECO:0007669"/>
    <property type="project" value="UniProtKB-KW"/>
</dbReference>
<comment type="similarity">
    <text evidence="4 14">Belongs to the cytochrome P450 family.</text>
</comment>
<dbReference type="GO" id="GO:0005506">
    <property type="term" value="F:iron ion binding"/>
    <property type="evidence" value="ECO:0007669"/>
    <property type="project" value="InterPro"/>
</dbReference>
<evidence type="ECO:0000256" key="9">
    <source>
        <dbReference type="ARBA" id="ARBA00023002"/>
    </source>
</evidence>
<organism evidence="16 17">
    <name type="scientific">Obba rivulosa</name>
    <dbReference type="NCBI Taxonomy" id="1052685"/>
    <lineage>
        <taxon>Eukaryota</taxon>
        <taxon>Fungi</taxon>
        <taxon>Dikarya</taxon>
        <taxon>Basidiomycota</taxon>
        <taxon>Agaricomycotina</taxon>
        <taxon>Agaricomycetes</taxon>
        <taxon>Polyporales</taxon>
        <taxon>Gelatoporiaceae</taxon>
        <taxon>Obba</taxon>
    </lineage>
</organism>
<dbReference type="CDD" id="cd11065">
    <property type="entry name" value="CYP64-like"/>
    <property type="match status" value="1"/>
</dbReference>